<organism evidence="1 2">
    <name type="scientific">Sediminibacillus dalangtanensis</name>
    <dbReference type="NCBI Taxonomy" id="2729421"/>
    <lineage>
        <taxon>Bacteria</taxon>
        <taxon>Bacillati</taxon>
        <taxon>Bacillota</taxon>
        <taxon>Bacilli</taxon>
        <taxon>Bacillales</taxon>
        <taxon>Bacillaceae</taxon>
        <taxon>Sediminibacillus</taxon>
    </lineage>
</organism>
<gene>
    <name evidence="1" type="ORF">ERJ70_09770</name>
</gene>
<keyword evidence="2" id="KW-1185">Reference proteome</keyword>
<dbReference type="EMBL" id="CP046956">
    <property type="protein sequence ID" value="QTM99561.1"/>
    <property type="molecule type" value="Genomic_DNA"/>
</dbReference>
<sequence length="106" mass="11985">MVIAFICLAIVLIALVIGAVMGNRARKGIQSELNRMSQTMAPLQQEMNEMKQQSSVLSEKQSSIQHYIQKSKSDIQETIQTFKEIPGMYKEMFSTNSDQTQTPSRN</sequence>
<dbReference type="Proteomes" id="UP000665043">
    <property type="component" value="Chromosome"/>
</dbReference>
<proteinExistence type="predicted"/>
<reference evidence="1 2" key="1">
    <citation type="submission" date="2019-12" db="EMBL/GenBank/DDBJ databases">
        <title>The whole genome sequencing of a strain isolated from a Mars analog, Dalangtan Playa.</title>
        <authorList>
            <person name="Huang T."/>
        </authorList>
    </citation>
    <scope>NUCLEOTIDE SEQUENCE [LARGE SCALE GENOMIC DNA]</scope>
    <source>
        <strain evidence="1 2">DP4-553-S</strain>
    </source>
</reference>
<protein>
    <submittedName>
        <fullName evidence="1">Uncharacterized protein</fullName>
    </submittedName>
</protein>
<dbReference type="RefSeq" id="WP_209368936.1">
    <property type="nucleotide sequence ID" value="NZ_CP046956.1"/>
</dbReference>
<evidence type="ECO:0000313" key="1">
    <source>
        <dbReference type="EMBL" id="QTM99561.1"/>
    </source>
</evidence>
<accession>A0ABX7VRL3</accession>
<name>A0ABX7VRL3_9BACI</name>
<evidence type="ECO:0000313" key="2">
    <source>
        <dbReference type="Proteomes" id="UP000665043"/>
    </source>
</evidence>